<reference evidence="2 3" key="1">
    <citation type="submission" date="2021-02" db="EMBL/GenBank/DDBJ databases">
        <title>FDA dAtabase for Regulatory Grade micrObial Sequences (FDA-ARGOS): Supporting development and validation of Infectious Disease Dx tests.</title>
        <authorList>
            <person name="Sproer C."/>
            <person name="Gronow S."/>
            <person name="Severitt S."/>
            <person name="Schroder I."/>
            <person name="Tallon L."/>
            <person name="Sadzewicz L."/>
            <person name="Zhao X."/>
            <person name="Boylan J."/>
            <person name="Ott S."/>
            <person name="Bowen H."/>
            <person name="Vavikolanu K."/>
            <person name="Mehta A."/>
            <person name="Aluvathingal J."/>
            <person name="Nadendla S."/>
            <person name="Lowell S."/>
            <person name="Myers T."/>
            <person name="Yan Y."/>
            <person name="Sichtig H."/>
        </authorList>
    </citation>
    <scope>NUCLEOTIDE SEQUENCE [LARGE SCALE GENOMIC DNA]</scope>
    <source>
        <strain evidence="2 3">FDAARGOS_1211</strain>
        <plasmid evidence="2 3">unnamed1</plasmid>
    </source>
</reference>
<organism evidence="2 3">
    <name type="scientific">Streptomyces californicus</name>
    <dbReference type="NCBI Taxonomy" id="67351"/>
    <lineage>
        <taxon>Bacteria</taxon>
        <taxon>Bacillati</taxon>
        <taxon>Actinomycetota</taxon>
        <taxon>Actinomycetes</taxon>
        <taxon>Kitasatosporales</taxon>
        <taxon>Streptomycetaceae</taxon>
        <taxon>Streptomyces</taxon>
    </lineage>
</organism>
<feature type="compositionally biased region" description="Pro residues" evidence="1">
    <location>
        <begin position="45"/>
        <end position="63"/>
    </location>
</feature>
<geneLocation type="plasmid" evidence="2 3">
    <name>unnamed1</name>
</geneLocation>
<keyword evidence="2" id="KW-0614">Plasmid</keyword>
<dbReference type="RefSeq" id="WP_030278080.1">
    <property type="nucleotide sequence ID" value="NZ_CP070250.1"/>
</dbReference>
<evidence type="ECO:0000313" key="2">
    <source>
        <dbReference type="EMBL" id="QRV45975.1"/>
    </source>
</evidence>
<dbReference type="InterPro" id="IPR046200">
    <property type="entry name" value="DUF6233"/>
</dbReference>
<protein>
    <submittedName>
        <fullName evidence="2">Uncharacterized protein</fullName>
    </submittedName>
</protein>
<gene>
    <name evidence="2" type="ORF">I6J41_34995</name>
</gene>
<proteinExistence type="predicted"/>
<dbReference type="Pfam" id="PF19746">
    <property type="entry name" value="DUF6233"/>
    <property type="match status" value="1"/>
</dbReference>
<evidence type="ECO:0000256" key="1">
    <source>
        <dbReference type="SAM" id="MobiDB-lite"/>
    </source>
</evidence>
<evidence type="ECO:0000313" key="3">
    <source>
        <dbReference type="Proteomes" id="UP000598054"/>
    </source>
</evidence>
<dbReference type="EMBL" id="CP070250">
    <property type="protein sequence ID" value="QRV45975.1"/>
    <property type="molecule type" value="Genomic_DNA"/>
</dbReference>
<sequence length="121" mass="12943">MRDLPPDLERLRVLETWLLLSLDRVRERIAAVEREARQHRVPAPSAGPPAGPPPAGSPGPPTPAWGIADAGIGIPAREVHRGDCWARGAALRPVSAEEARTALAEGVQACEVCRPDRVLTP</sequence>
<name>A0ABX7JEC8_9ACTN</name>
<accession>A0ABX7JEC8</accession>
<keyword evidence="3" id="KW-1185">Reference proteome</keyword>
<dbReference type="Proteomes" id="UP000598054">
    <property type="component" value="Plasmid unnamed1"/>
</dbReference>
<feature type="region of interest" description="Disordered" evidence="1">
    <location>
        <begin position="34"/>
        <end position="70"/>
    </location>
</feature>